<protein>
    <submittedName>
        <fullName evidence="2">Uncharacterized protein</fullName>
    </submittedName>
</protein>
<keyword evidence="1" id="KW-1133">Transmembrane helix</keyword>
<sequence>MMKLLGSLVIIVASLGIIYGGLRYIRFSKAAFAKANVKVDFTKTPAAVGFAPGIIGAIIMLVGFAGCVWGLMLF</sequence>
<proteinExistence type="predicted"/>
<keyword evidence="1" id="KW-0472">Membrane</keyword>
<reference evidence="2 3" key="1">
    <citation type="journal article" date="2015" name="Genome Announc.">
        <title>Expanding the biotechnology potential of lactobacilli through comparative genomics of 213 strains and associated genera.</title>
        <authorList>
            <person name="Sun Z."/>
            <person name="Harris H.M."/>
            <person name="McCann A."/>
            <person name="Guo C."/>
            <person name="Argimon S."/>
            <person name="Zhang W."/>
            <person name="Yang X."/>
            <person name="Jeffery I.B."/>
            <person name="Cooney J.C."/>
            <person name="Kagawa T.F."/>
            <person name="Liu W."/>
            <person name="Song Y."/>
            <person name="Salvetti E."/>
            <person name="Wrobel A."/>
            <person name="Rasinkangas P."/>
            <person name="Parkhill J."/>
            <person name="Rea M.C."/>
            <person name="O'Sullivan O."/>
            <person name="Ritari J."/>
            <person name="Douillard F.P."/>
            <person name="Paul Ross R."/>
            <person name="Yang R."/>
            <person name="Briner A.E."/>
            <person name="Felis G.E."/>
            <person name="de Vos W.M."/>
            <person name="Barrangou R."/>
            <person name="Klaenhammer T.R."/>
            <person name="Caufield P.W."/>
            <person name="Cui Y."/>
            <person name="Zhang H."/>
            <person name="O'Toole P.W."/>
        </authorList>
    </citation>
    <scope>NUCLEOTIDE SEQUENCE [LARGE SCALE GENOMIC DNA]</scope>
    <source>
        <strain evidence="2 3">DSM 20001</strain>
    </source>
</reference>
<feature type="transmembrane region" description="Helical" evidence="1">
    <location>
        <begin position="49"/>
        <end position="73"/>
    </location>
</feature>
<evidence type="ECO:0000313" key="3">
    <source>
        <dbReference type="Proteomes" id="UP000051181"/>
    </source>
</evidence>
<name>A0A0R1FAP5_9LACO</name>
<keyword evidence="1" id="KW-0812">Transmembrane</keyword>
<organism evidence="2 3">
    <name type="scientific">Loigolactobacillus coryniformis subsp. coryniformis KCTC 3167 = DSM 20001</name>
    <dbReference type="NCBI Taxonomy" id="913848"/>
    <lineage>
        <taxon>Bacteria</taxon>
        <taxon>Bacillati</taxon>
        <taxon>Bacillota</taxon>
        <taxon>Bacilli</taxon>
        <taxon>Lactobacillales</taxon>
        <taxon>Lactobacillaceae</taxon>
        <taxon>Loigolactobacillus</taxon>
    </lineage>
</organism>
<gene>
    <name evidence="2" type="ORF">FD22_GL002348</name>
</gene>
<accession>A0A0R1FAP5</accession>
<dbReference type="Proteomes" id="UP000051181">
    <property type="component" value="Unassembled WGS sequence"/>
</dbReference>
<evidence type="ECO:0000313" key="2">
    <source>
        <dbReference type="EMBL" id="KRK18793.1"/>
    </source>
</evidence>
<comment type="caution">
    <text evidence="2">The sequence shown here is derived from an EMBL/GenBank/DDBJ whole genome shotgun (WGS) entry which is preliminary data.</text>
</comment>
<dbReference type="EMBL" id="AZCN01000008">
    <property type="protein sequence ID" value="KRK18793.1"/>
    <property type="molecule type" value="Genomic_DNA"/>
</dbReference>
<evidence type="ECO:0000256" key="1">
    <source>
        <dbReference type="SAM" id="Phobius"/>
    </source>
</evidence>
<dbReference type="AlphaFoldDB" id="A0A0R1FAP5"/>
<dbReference type="PATRIC" id="fig|913848.6.peg.2398"/>